<evidence type="ECO:0000313" key="4">
    <source>
        <dbReference type="Proteomes" id="UP000295134"/>
    </source>
</evidence>
<dbReference type="Pfam" id="PF09008">
    <property type="entry name" value="Head_binding"/>
    <property type="match status" value="1"/>
</dbReference>
<feature type="domain" description="Putative tail fiber protein gp53-like C-terminal" evidence="2">
    <location>
        <begin position="257"/>
        <end position="341"/>
    </location>
</feature>
<name>A0A4V1BX16_9GAMM</name>
<dbReference type="InterPro" id="IPR009093">
    <property type="entry name" value="P22_tailspike_N"/>
</dbReference>
<evidence type="ECO:0000313" key="3">
    <source>
        <dbReference type="EMBL" id="QBY44123.1"/>
    </source>
</evidence>
<dbReference type="Proteomes" id="UP000295134">
    <property type="component" value="Chromosome"/>
</dbReference>
<organism evidence="3 4">
    <name type="scientific">Arsenophonus nasoniae</name>
    <name type="common">son-killer infecting Nasonia vitripennis</name>
    <dbReference type="NCBI Taxonomy" id="638"/>
    <lineage>
        <taxon>Bacteria</taxon>
        <taxon>Pseudomonadati</taxon>
        <taxon>Pseudomonadota</taxon>
        <taxon>Gammaproteobacteria</taxon>
        <taxon>Enterobacterales</taxon>
        <taxon>Morganellaceae</taxon>
        <taxon>Arsenophonus</taxon>
    </lineage>
</organism>
<gene>
    <name evidence="3" type="ORF">ArsFIN_27000</name>
</gene>
<dbReference type="KEGG" id="ans:ArsFIN_27000"/>
<sequence>MSDIIPNVVVSMPSQLFTLRRKFAAVSNGKVYIGKIDMDPTIPDNQIQVYIENEDGSHVPVAQPIIINQAGFPVYNGQISKFVTVEGHSMALYDAYGAQQFYFPNILKYNPDRFKEQAEKYIQYIEKLKGTIKQTTGDSTTDVISQKACDDNYAKKDSWEKFTAGQINIKSNGNYTSLTLIKGDGNKLLLETAPGDAYFVYRDAKNKNKAVVTIPSNKNGALAIQEDNYTKTEVDAKISSVKWIANKSANGWLKDPNTGMVIQWGSVPRNDSSRKLFPMAFPNTLAGMGLANFNSNSNLSQMYAPNIMSADRVGFNMRQSKVTEGSNASPFTDMRWIAIGW</sequence>
<evidence type="ECO:0000259" key="2">
    <source>
        <dbReference type="Pfam" id="PF21882"/>
    </source>
</evidence>
<dbReference type="InterPro" id="IPR036730">
    <property type="entry name" value="P22_tailspike_N_sf"/>
</dbReference>
<protein>
    <submittedName>
        <fullName evidence="3">Head binding protein</fullName>
    </submittedName>
</protein>
<proteinExistence type="predicted"/>
<reference evidence="3 4" key="1">
    <citation type="submission" date="2019-03" db="EMBL/GenBank/DDBJ databases">
        <title>Long-read sequencing reveals hyperdense prophage content in a complex bacterial symbiont genome.</title>
        <authorList>
            <person name="Frost C.L."/>
            <person name="Siozios S."/>
            <person name="Nadal-Jimenez P."/>
            <person name="Brockhurst M.A."/>
            <person name="King K.C."/>
            <person name="Darby A.C."/>
            <person name="Hurst G.D.D."/>
        </authorList>
    </citation>
    <scope>NUCLEOTIDE SEQUENCE [LARGE SCALE GENOMIC DNA]</scope>
    <source>
        <strain evidence="3 4">FIN</strain>
    </source>
</reference>
<dbReference type="AlphaFoldDB" id="A0A4V1BX16"/>
<accession>A0A4V1BX16</accession>
<dbReference type="InterPro" id="IPR054075">
    <property type="entry name" value="Gp53-like_C"/>
</dbReference>
<dbReference type="Pfam" id="PF21882">
    <property type="entry name" value="Gp53-like_C"/>
    <property type="match status" value="1"/>
</dbReference>
<feature type="domain" description="Bacteriophage P22 tailspike N-terminal" evidence="1">
    <location>
        <begin position="1"/>
        <end position="113"/>
    </location>
</feature>
<dbReference type="Gene3D" id="2.60.40.3940">
    <property type="match status" value="1"/>
</dbReference>
<dbReference type="Gene3D" id="2.170.14.10">
    <property type="entry name" value="Phage P22 tailspike-like, N-terminal domain"/>
    <property type="match status" value="1"/>
</dbReference>
<evidence type="ECO:0000259" key="1">
    <source>
        <dbReference type="Pfam" id="PF09008"/>
    </source>
</evidence>
<dbReference type="EMBL" id="CP038613">
    <property type="protein sequence ID" value="QBY44123.1"/>
    <property type="molecule type" value="Genomic_DNA"/>
</dbReference>
<dbReference type="SUPFAM" id="SSF51327">
    <property type="entry name" value="Head-binding domain of phage P22 tailspike protein"/>
    <property type="match status" value="1"/>
</dbReference>